<keyword evidence="7" id="KW-0411">Iron-sulfur</keyword>
<evidence type="ECO:0000256" key="7">
    <source>
        <dbReference type="ARBA" id="ARBA00023014"/>
    </source>
</evidence>
<name>A0A1I1M1U1_9FLAO</name>
<sequence length="382" mass="42392">MEKVYLDSAATTQMRPEVITKITEVMQDNYGNPSSTHSFGRSAKSLIEKARKTIAKQLNVTAAEIIFTSGGTEADNLALNSAVRDLGVRRIITSEIEHHAVLYSVNQLKDCFDIEVEYVNLTAEGEVDLKDLENRLKNSDVKTLVSLMHVNNEVGNKLDLKKVALLCKEYKALFHSDTVQSIGHYEIDLQEIPVDFTAVSAHKFHGPKGIGFAFIRKNSGLKPLIFGGEQERGYRAGTEGLHNIVGLEEAFKLAYANLEEEKAYTTALKSHFIEALKKEIPGVKFNGKSADLDKSTYTLINVNLPVSEEKALMLLFQLDLKGIACSKGSACQSGSDKGSHVLNAFLSEEDLKTPSIRFSFSKYNTKEEIDYVVKTLKEFIES</sequence>
<dbReference type="InterPro" id="IPR015422">
    <property type="entry name" value="PyrdxlP-dep_Trfase_small"/>
</dbReference>
<evidence type="ECO:0000256" key="5">
    <source>
        <dbReference type="ARBA" id="ARBA00022898"/>
    </source>
</evidence>
<dbReference type="Proteomes" id="UP000199438">
    <property type="component" value="Unassembled WGS sequence"/>
</dbReference>
<dbReference type="RefSeq" id="WP_092544306.1">
    <property type="nucleotide sequence ID" value="NZ_FOKV01000009.1"/>
</dbReference>
<keyword evidence="4" id="KW-0479">Metal-binding</keyword>
<evidence type="ECO:0000256" key="8">
    <source>
        <dbReference type="ARBA" id="ARBA00050776"/>
    </source>
</evidence>
<evidence type="ECO:0000259" key="9">
    <source>
        <dbReference type="Pfam" id="PF00266"/>
    </source>
</evidence>
<dbReference type="Gene3D" id="1.10.260.50">
    <property type="match status" value="1"/>
</dbReference>
<dbReference type="SUPFAM" id="SSF53383">
    <property type="entry name" value="PLP-dependent transferases"/>
    <property type="match status" value="1"/>
</dbReference>
<dbReference type="PANTHER" id="PTHR11601:SF34">
    <property type="entry name" value="CYSTEINE DESULFURASE"/>
    <property type="match status" value="1"/>
</dbReference>
<gene>
    <name evidence="10" type="ORF">SAMN04487907_10916</name>
</gene>
<dbReference type="InterPro" id="IPR016454">
    <property type="entry name" value="Cysteine_dSase"/>
</dbReference>
<keyword evidence="5" id="KW-0663">Pyridoxal phosphate</keyword>
<dbReference type="GO" id="GO:0046872">
    <property type="term" value="F:metal ion binding"/>
    <property type="evidence" value="ECO:0007669"/>
    <property type="project" value="UniProtKB-KW"/>
</dbReference>
<dbReference type="GO" id="GO:0031071">
    <property type="term" value="F:cysteine desulfurase activity"/>
    <property type="evidence" value="ECO:0007669"/>
    <property type="project" value="UniProtKB-EC"/>
</dbReference>
<comment type="catalytic activity">
    <reaction evidence="8">
        <text>(sulfur carrier)-H + L-cysteine = (sulfur carrier)-SH + L-alanine</text>
        <dbReference type="Rhea" id="RHEA:43892"/>
        <dbReference type="Rhea" id="RHEA-COMP:14737"/>
        <dbReference type="Rhea" id="RHEA-COMP:14739"/>
        <dbReference type="ChEBI" id="CHEBI:29917"/>
        <dbReference type="ChEBI" id="CHEBI:35235"/>
        <dbReference type="ChEBI" id="CHEBI:57972"/>
        <dbReference type="ChEBI" id="CHEBI:64428"/>
        <dbReference type="EC" id="2.8.1.7"/>
    </reaction>
</comment>
<feature type="domain" description="Aminotransferase class V" evidence="9">
    <location>
        <begin position="4"/>
        <end position="372"/>
    </location>
</feature>
<keyword evidence="6" id="KW-0408">Iron</keyword>
<dbReference type="EMBL" id="FOKV01000009">
    <property type="protein sequence ID" value="SFC79487.1"/>
    <property type="molecule type" value="Genomic_DNA"/>
</dbReference>
<organism evidence="10 11">
    <name type="scientific">Zunongwangia mangrovi</name>
    <dbReference type="NCBI Taxonomy" id="1334022"/>
    <lineage>
        <taxon>Bacteria</taxon>
        <taxon>Pseudomonadati</taxon>
        <taxon>Bacteroidota</taxon>
        <taxon>Flavobacteriia</taxon>
        <taxon>Flavobacteriales</taxon>
        <taxon>Flavobacteriaceae</taxon>
        <taxon>Zunongwangia</taxon>
    </lineage>
</organism>
<dbReference type="OrthoDB" id="9804366at2"/>
<dbReference type="GO" id="GO:0051536">
    <property type="term" value="F:iron-sulfur cluster binding"/>
    <property type="evidence" value="ECO:0007669"/>
    <property type="project" value="UniProtKB-KW"/>
</dbReference>
<dbReference type="Pfam" id="PF00266">
    <property type="entry name" value="Aminotran_5"/>
    <property type="match status" value="1"/>
</dbReference>
<accession>A0A1I1M1U1</accession>
<dbReference type="InterPro" id="IPR015421">
    <property type="entry name" value="PyrdxlP-dep_Trfase_major"/>
</dbReference>
<comment type="similarity">
    <text evidence="2">Belongs to the class-V pyridoxal-phosphate-dependent aminotransferase family. NifS/IscS subfamily.</text>
</comment>
<keyword evidence="3" id="KW-0808">Transferase</keyword>
<dbReference type="AlphaFoldDB" id="A0A1I1M1U1"/>
<evidence type="ECO:0000256" key="1">
    <source>
        <dbReference type="ARBA" id="ARBA00001933"/>
    </source>
</evidence>
<reference evidence="11" key="1">
    <citation type="submission" date="2016-10" db="EMBL/GenBank/DDBJ databases">
        <authorList>
            <person name="Varghese N."/>
            <person name="Submissions S."/>
        </authorList>
    </citation>
    <scope>NUCLEOTIDE SEQUENCE [LARGE SCALE GENOMIC DNA]</scope>
    <source>
        <strain evidence="11">DSM 24499</strain>
    </source>
</reference>
<comment type="cofactor">
    <cofactor evidence="1">
        <name>pyridoxal 5'-phosphate</name>
        <dbReference type="ChEBI" id="CHEBI:597326"/>
    </cofactor>
</comment>
<evidence type="ECO:0000256" key="3">
    <source>
        <dbReference type="ARBA" id="ARBA00022679"/>
    </source>
</evidence>
<dbReference type="PANTHER" id="PTHR11601">
    <property type="entry name" value="CYSTEINE DESULFURYLASE FAMILY MEMBER"/>
    <property type="match status" value="1"/>
</dbReference>
<dbReference type="PIRSF" id="PIRSF005572">
    <property type="entry name" value="NifS"/>
    <property type="match status" value="1"/>
</dbReference>
<evidence type="ECO:0000313" key="11">
    <source>
        <dbReference type="Proteomes" id="UP000199438"/>
    </source>
</evidence>
<dbReference type="Gene3D" id="3.90.1150.10">
    <property type="entry name" value="Aspartate Aminotransferase, domain 1"/>
    <property type="match status" value="1"/>
</dbReference>
<evidence type="ECO:0000313" key="10">
    <source>
        <dbReference type="EMBL" id="SFC79487.1"/>
    </source>
</evidence>
<dbReference type="InterPro" id="IPR015424">
    <property type="entry name" value="PyrdxlP-dep_Trfase"/>
</dbReference>
<keyword evidence="11" id="KW-1185">Reference proteome</keyword>
<evidence type="ECO:0000256" key="4">
    <source>
        <dbReference type="ARBA" id="ARBA00022723"/>
    </source>
</evidence>
<evidence type="ECO:0000256" key="6">
    <source>
        <dbReference type="ARBA" id="ARBA00023004"/>
    </source>
</evidence>
<dbReference type="InterPro" id="IPR000192">
    <property type="entry name" value="Aminotrans_V_dom"/>
</dbReference>
<evidence type="ECO:0000256" key="2">
    <source>
        <dbReference type="ARBA" id="ARBA00006490"/>
    </source>
</evidence>
<dbReference type="STRING" id="1334022.SAMN04487907_10916"/>
<protein>
    <submittedName>
        <fullName evidence="10">Cysteine desulfurase</fullName>
    </submittedName>
</protein>
<proteinExistence type="inferred from homology"/>
<dbReference type="Gene3D" id="3.40.640.10">
    <property type="entry name" value="Type I PLP-dependent aspartate aminotransferase-like (Major domain)"/>
    <property type="match status" value="1"/>
</dbReference>